<name>A0AAN7JFH3_9MYRT</name>
<dbReference type="EMBL" id="JAXIOK010000024">
    <property type="protein sequence ID" value="KAK4740947.1"/>
    <property type="molecule type" value="Genomic_DNA"/>
</dbReference>
<comment type="caution">
    <text evidence="1">The sequence shown here is derived from an EMBL/GenBank/DDBJ whole genome shotgun (WGS) entry which is preliminary data.</text>
</comment>
<accession>A0AAN7JFH3</accession>
<sequence>MPLMRMLRFLPGDRIWFGSETDKETLPSVFTPNQLKDDRFHLMHGQLRSYLFRAYHDGYTVDSLPLCEWTVQPHLKIDASCNALLLGEHGLVTSSSLKNANRS</sequence>
<dbReference type="AlphaFoldDB" id="A0AAN7JFH3"/>
<evidence type="ECO:0000313" key="2">
    <source>
        <dbReference type="Proteomes" id="UP001345219"/>
    </source>
</evidence>
<proteinExistence type="predicted"/>
<protein>
    <submittedName>
        <fullName evidence="1">Uncharacterized protein</fullName>
    </submittedName>
</protein>
<reference evidence="1 2" key="1">
    <citation type="journal article" date="2023" name="Hortic Res">
        <title>Pangenome of water caltrop reveals structural variations and asymmetric subgenome divergence after allopolyploidization.</title>
        <authorList>
            <person name="Zhang X."/>
            <person name="Chen Y."/>
            <person name="Wang L."/>
            <person name="Yuan Y."/>
            <person name="Fang M."/>
            <person name="Shi L."/>
            <person name="Lu R."/>
            <person name="Comes H.P."/>
            <person name="Ma Y."/>
            <person name="Chen Y."/>
            <person name="Huang G."/>
            <person name="Zhou Y."/>
            <person name="Zheng Z."/>
            <person name="Qiu Y."/>
        </authorList>
    </citation>
    <scope>NUCLEOTIDE SEQUENCE [LARGE SCALE GENOMIC DNA]</scope>
    <source>
        <tissue evidence="1">Roots</tissue>
    </source>
</reference>
<gene>
    <name evidence="1" type="ORF">SAY87_024535</name>
</gene>
<keyword evidence="2" id="KW-1185">Reference proteome</keyword>
<evidence type="ECO:0000313" key="1">
    <source>
        <dbReference type="EMBL" id="KAK4740947.1"/>
    </source>
</evidence>
<dbReference type="Proteomes" id="UP001345219">
    <property type="component" value="Chromosome 19"/>
</dbReference>
<organism evidence="1 2">
    <name type="scientific">Trapa incisa</name>
    <dbReference type="NCBI Taxonomy" id="236973"/>
    <lineage>
        <taxon>Eukaryota</taxon>
        <taxon>Viridiplantae</taxon>
        <taxon>Streptophyta</taxon>
        <taxon>Embryophyta</taxon>
        <taxon>Tracheophyta</taxon>
        <taxon>Spermatophyta</taxon>
        <taxon>Magnoliopsida</taxon>
        <taxon>eudicotyledons</taxon>
        <taxon>Gunneridae</taxon>
        <taxon>Pentapetalae</taxon>
        <taxon>rosids</taxon>
        <taxon>malvids</taxon>
        <taxon>Myrtales</taxon>
        <taxon>Lythraceae</taxon>
        <taxon>Trapa</taxon>
    </lineage>
</organism>